<proteinExistence type="predicted"/>
<keyword evidence="4" id="KW-1185">Reference proteome</keyword>
<reference evidence="3" key="1">
    <citation type="journal article" date="2021" name="ISME J.">
        <title>Genomic evolution of the class Acidithiobacillia: deep-branching Proteobacteria living in extreme acidic conditions.</title>
        <authorList>
            <person name="Moya-Beltran A."/>
            <person name="Beard S."/>
            <person name="Rojas-Villalobos C."/>
            <person name="Issotta F."/>
            <person name="Gallardo Y."/>
            <person name="Ulloa R."/>
            <person name="Giaveno A."/>
            <person name="Degli Esposti M."/>
            <person name="Johnson D.B."/>
            <person name="Quatrini R."/>
        </authorList>
    </citation>
    <scope>NUCLEOTIDE SEQUENCE</scope>
    <source>
        <strain evidence="3">VAN18-1</strain>
    </source>
</reference>
<comment type="caution">
    <text evidence="3">The sequence shown here is derived from an EMBL/GenBank/DDBJ whole genome shotgun (WGS) entry which is preliminary data.</text>
</comment>
<evidence type="ECO:0000313" key="3">
    <source>
        <dbReference type="EMBL" id="MBU2788362.1"/>
    </source>
</evidence>
<feature type="domain" description="Phytase-like" evidence="2">
    <location>
        <begin position="118"/>
        <end position="402"/>
    </location>
</feature>
<sequence length="425" mass="45461">MRKSSLFAACLALYGMHASAQELAGEALRAPLDTVTVAGRELHLSIGPGSGLTHAHGSAWTDFYAVSDRGPNIPCDESGKVLGKEVCSKSEVIFPIPGYTPSIYPLLVQAGQVTLRGEPIPLHAANGQNFSGLPPELPKGEKPLNGQLQPLPFSPNGVDTECISALAQGGFWIGEEYGPSLLRVAANGVVLERLVPKGTAAYYQGSSVPVRAVLPPLLARRKLNRGFEGMALAPDQKLLFVALQSPLANPDDDTAKNSRIDRLITLHLDAEGNFAGMAGGYAVEFPRIEDFAPGEKQKDLKLSAMSAVDDHRVLLMLRAGNKVAVYLANLDGATRLIGTAWARPDTHPSLEEQNDLAKVGIQPLALQLLWESDDAFGKGLGKVEGMSLVDGKSLLFISDNDFGITGEKSTVWEYPLSDEAQRLLH</sequence>
<feature type="chain" id="PRO_5042095787" evidence="1">
    <location>
        <begin position="21"/>
        <end position="425"/>
    </location>
</feature>
<dbReference type="EMBL" id="JAAXYO010000145">
    <property type="protein sequence ID" value="MBU2788362.1"/>
    <property type="molecule type" value="Genomic_DNA"/>
</dbReference>
<feature type="signal peptide" evidence="1">
    <location>
        <begin position="1"/>
        <end position="20"/>
    </location>
</feature>
<evidence type="ECO:0000259" key="2">
    <source>
        <dbReference type="Pfam" id="PF13449"/>
    </source>
</evidence>
<accession>A0AAE3CK05</accession>
<evidence type="ECO:0000313" key="4">
    <source>
        <dbReference type="Proteomes" id="UP001197378"/>
    </source>
</evidence>
<dbReference type="PANTHER" id="PTHR37957">
    <property type="entry name" value="BLR7070 PROTEIN"/>
    <property type="match status" value="1"/>
</dbReference>
<gene>
    <name evidence="3" type="ORF">HFQ13_09130</name>
</gene>
<dbReference type="Proteomes" id="UP001197378">
    <property type="component" value="Unassembled WGS sequence"/>
</dbReference>
<name>A0AAE3CK05_9PROT</name>
<organism evidence="3 4">
    <name type="scientific">Igneacidithiobacillus copahuensis</name>
    <dbReference type="NCBI Taxonomy" id="2724909"/>
    <lineage>
        <taxon>Bacteria</taxon>
        <taxon>Pseudomonadati</taxon>
        <taxon>Pseudomonadota</taxon>
        <taxon>Acidithiobacillia</taxon>
        <taxon>Acidithiobacillales</taxon>
        <taxon>Acidithiobacillaceae</taxon>
        <taxon>Igneacidithiobacillus</taxon>
    </lineage>
</organism>
<dbReference type="AlphaFoldDB" id="A0AAE3CK05"/>
<evidence type="ECO:0000256" key="1">
    <source>
        <dbReference type="SAM" id="SignalP"/>
    </source>
</evidence>
<keyword evidence="1" id="KW-0732">Signal</keyword>
<dbReference type="InterPro" id="IPR027372">
    <property type="entry name" value="Phytase-like_dom"/>
</dbReference>
<protein>
    <submittedName>
        <fullName evidence="3">Esterase-like activity of phytase family protein</fullName>
    </submittedName>
</protein>
<dbReference type="PANTHER" id="PTHR37957:SF1">
    <property type="entry name" value="PHYTASE-LIKE DOMAIN-CONTAINING PROTEIN"/>
    <property type="match status" value="1"/>
</dbReference>
<dbReference type="RefSeq" id="WP_215872203.1">
    <property type="nucleotide sequence ID" value="NZ_JAAXYO010000145.1"/>
</dbReference>
<dbReference type="Pfam" id="PF13449">
    <property type="entry name" value="Phytase-like"/>
    <property type="match status" value="1"/>
</dbReference>